<dbReference type="PANTHER" id="PTHR45527">
    <property type="entry name" value="NONRIBOSOMAL PEPTIDE SYNTHETASE"/>
    <property type="match status" value="1"/>
</dbReference>
<dbReference type="Pfam" id="PF00501">
    <property type="entry name" value="AMP-binding"/>
    <property type="match status" value="2"/>
</dbReference>
<dbReference type="PROSITE" id="PS50075">
    <property type="entry name" value="CARRIER"/>
    <property type="match status" value="2"/>
</dbReference>
<dbReference type="SUPFAM" id="SSF51735">
    <property type="entry name" value="NAD(P)-binding Rossmann-fold domains"/>
    <property type="match status" value="1"/>
</dbReference>
<dbReference type="GO" id="GO:0008610">
    <property type="term" value="P:lipid biosynthetic process"/>
    <property type="evidence" value="ECO:0007669"/>
    <property type="project" value="UniProtKB-ARBA"/>
</dbReference>
<dbReference type="GO" id="GO:0005829">
    <property type="term" value="C:cytosol"/>
    <property type="evidence" value="ECO:0007669"/>
    <property type="project" value="TreeGrafter"/>
</dbReference>
<dbReference type="SUPFAM" id="SSF47336">
    <property type="entry name" value="ACP-like"/>
    <property type="match status" value="2"/>
</dbReference>
<dbReference type="PROSITE" id="PS00455">
    <property type="entry name" value="AMP_BINDING"/>
    <property type="match status" value="2"/>
</dbReference>
<dbReference type="Gene3D" id="2.30.38.10">
    <property type="entry name" value="Luciferase, Domain 3"/>
    <property type="match status" value="1"/>
</dbReference>
<dbReference type="PANTHER" id="PTHR45527:SF1">
    <property type="entry name" value="FATTY ACID SYNTHASE"/>
    <property type="match status" value="1"/>
</dbReference>
<dbReference type="Gene3D" id="3.40.50.980">
    <property type="match status" value="2"/>
</dbReference>
<keyword evidence="4" id="KW-0596">Phosphopantetheine</keyword>
<dbReference type="InterPro" id="IPR001242">
    <property type="entry name" value="Condensation_dom"/>
</dbReference>
<dbReference type="GO" id="GO:0043041">
    <property type="term" value="P:amino acid activation for nonribosomal peptide biosynthetic process"/>
    <property type="evidence" value="ECO:0007669"/>
    <property type="project" value="TreeGrafter"/>
</dbReference>
<dbReference type="EMBL" id="QKYD01000135">
    <property type="protein sequence ID" value="REI20186.1"/>
    <property type="molecule type" value="Genomic_DNA"/>
</dbReference>
<dbReference type="InterPro" id="IPR013120">
    <property type="entry name" value="FAR_NAD-bd"/>
</dbReference>
<dbReference type="InterPro" id="IPR023213">
    <property type="entry name" value="CAT-like_dom_sf"/>
</dbReference>
<evidence type="ECO:0000256" key="4">
    <source>
        <dbReference type="ARBA" id="ARBA00022450"/>
    </source>
</evidence>
<evidence type="ECO:0000256" key="6">
    <source>
        <dbReference type="ARBA" id="ARBA00022598"/>
    </source>
</evidence>
<dbReference type="GO" id="GO:0031177">
    <property type="term" value="F:phosphopantetheine binding"/>
    <property type="evidence" value="ECO:0007669"/>
    <property type="project" value="TreeGrafter"/>
</dbReference>
<dbReference type="InterPro" id="IPR045851">
    <property type="entry name" value="AMP-bd_C_sf"/>
</dbReference>
<dbReference type="GO" id="GO:0044550">
    <property type="term" value="P:secondary metabolite biosynthetic process"/>
    <property type="evidence" value="ECO:0007669"/>
    <property type="project" value="TreeGrafter"/>
</dbReference>
<evidence type="ECO:0000256" key="7">
    <source>
        <dbReference type="ARBA" id="ARBA00023194"/>
    </source>
</evidence>
<dbReference type="InterPro" id="IPR010071">
    <property type="entry name" value="AA_adenyl_dom"/>
</dbReference>
<evidence type="ECO:0000256" key="2">
    <source>
        <dbReference type="ARBA" id="ARBA00006432"/>
    </source>
</evidence>
<dbReference type="NCBIfam" id="NF047350">
    <property type="entry name" value="aureusi_NRPS"/>
    <property type="match status" value="1"/>
</dbReference>
<evidence type="ECO:0000256" key="1">
    <source>
        <dbReference type="ARBA" id="ARBA00001957"/>
    </source>
</evidence>
<evidence type="ECO:0000256" key="5">
    <source>
        <dbReference type="ARBA" id="ARBA00022553"/>
    </source>
</evidence>
<dbReference type="InterPro" id="IPR009081">
    <property type="entry name" value="PP-bd_ACP"/>
</dbReference>
<gene>
    <name evidence="10" type="ORF">DOS76_09565</name>
</gene>
<comment type="similarity">
    <text evidence="2">Belongs to the ATP-dependent AMP-binding enzyme family.</text>
</comment>
<dbReference type="Pfam" id="PF07993">
    <property type="entry name" value="NAD_binding_4"/>
    <property type="match status" value="1"/>
</dbReference>
<dbReference type="CDD" id="cd19531">
    <property type="entry name" value="LCL_NRPS-like"/>
    <property type="match status" value="1"/>
</dbReference>
<dbReference type="Gene3D" id="3.30.300.30">
    <property type="match status" value="2"/>
</dbReference>
<feature type="domain" description="Carrier" evidence="9">
    <location>
        <begin position="1948"/>
        <end position="2022"/>
    </location>
</feature>
<dbReference type="NCBIfam" id="TIGR01733">
    <property type="entry name" value="AA-adenyl-dom"/>
    <property type="match status" value="2"/>
</dbReference>
<dbReference type="CDD" id="cd12117">
    <property type="entry name" value="A_NRPS_Srf_like"/>
    <property type="match status" value="1"/>
</dbReference>
<evidence type="ECO:0000259" key="9">
    <source>
        <dbReference type="PROSITE" id="PS50075"/>
    </source>
</evidence>
<dbReference type="SUPFAM" id="SSF52777">
    <property type="entry name" value="CoA-dependent acyltransferases"/>
    <property type="match status" value="4"/>
</dbReference>
<dbReference type="Gene3D" id="3.30.559.10">
    <property type="entry name" value="Chloramphenicol acetyltransferase-like domain"/>
    <property type="match status" value="2"/>
</dbReference>
<reference evidence="10 11" key="1">
    <citation type="journal article" date="2018" name="Vet. Microbiol.">
        <title>Characterisation of Staphylococcus felis isolated from cats using whole genome sequencing.</title>
        <authorList>
            <person name="Worthing K."/>
            <person name="Pang S."/>
            <person name="Trott D.J."/>
            <person name="Abraham S."/>
            <person name="Coombs G.W."/>
            <person name="Jordan D."/>
            <person name="McIntyre L."/>
            <person name="Davies M.R."/>
            <person name="Norris J."/>
        </authorList>
    </citation>
    <scope>NUCLEOTIDE SEQUENCE [LARGE SCALE GENOMIC DNA]</scope>
    <source>
        <strain evidence="10 11">F25</strain>
    </source>
</reference>
<dbReference type="Gene3D" id="1.10.1200.10">
    <property type="entry name" value="ACP-like"/>
    <property type="match status" value="2"/>
</dbReference>
<name>A0AAX1RTK4_9STAP</name>
<dbReference type="InterPro" id="IPR036736">
    <property type="entry name" value="ACP-like_sf"/>
</dbReference>
<feature type="domain" description="Carrier" evidence="9">
    <location>
        <begin position="934"/>
        <end position="1009"/>
    </location>
</feature>
<evidence type="ECO:0000313" key="10">
    <source>
        <dbReference type="EMBL" id="REI20186.1"/>
    </source>
</evidence>
<dbReference type="Proteomes" id="UP000256337">
    <property type="component" value="Unassembled WGS sequence"/>
</dbReference>
<keyword evidence="5" id="KW-0597">Phosphoprotein</keyword>
<dbReference type="Pfam" id="PF00668">
    <property type="entry name" value="Condensation"/>
    <property type="match status" value="2"/>
</dbReference>
<dbReference type="GO" id="GO:0016874">
    <property type="term" value="F:ligase activity"/>
    <property type="evidence" value="ECO:0007669"/>
    <property type="project" value="UniProtKB-KW"/>
</dbReference>
<dbReference type="InterPro" id="IPR000873">
    <property type="entry name" value="AMP-dep_synth/lig_dom"/>
</dbReference>
<dbReference type="InterPro" id="IPR020845">
    <property type="entry name" value="AMP-binding_CS"/>
</dbReference>
<dbReference type="InterPro" id="IPR036291">
    <property type="entry name" value="NAD(P)-bd_dom_sf"/>
</dbReference>
<dbReference type="GO" id="GO:0017000">
    <property type="term" value="P:antibiotic biosynthetic process"/>
    <property type="evidence" value="ECO:0007669"/>
    <property type="project" value="UniProtKB-KW"/>
</dbReference>
<evidence type="ECO:0000313" key="11">
    <source>
        <dbReference type="Proteomes" id="UP000256337"/>
    </source>
</evidence>
<keyword evidence="6" id="KW-0436">Ligase</keyword>
<proteinExistence type="inferred from homology"/>
<dbReference type="FunFam" id="1.10.1200.10:FF:000005">
    <property type="entry name" value="Nonribosomal peptide synthetase 1"/>
    <property type="match status" value="1"/>
</dbReference>
<evidence type="ECO:0000256" key="3">
    <source>
        <dbReference type="ARBA" id="ARBA00017625"/>
    </source>
</evidence>
<comment type="caution">
    <text evidence="10">The sequence shown here is derived from an EMBL/GenBank/DDBJ whole genome shotgun (WGS) entry which is preliminary data.</text>
</comment>
<dbReference type="Gene3D" id="3.40.50.720">
    <property type="entry name" value="NAD(P)-binding Rossmann-like Domain"/>
    <property type="match status" value="1"/>
</dbReference>
<accession>A0AAX1RTK4</accession>
<comment type="cofactor">
    <cofactor evidence="1">
        <name>pantetheine 4'-phosphate</name>
        <dbReference type="ChEBI" id="CHEBI:47942"/>
    </cofactor>
</comment>
<dbReference type="InterPro" id="IPR006162">
    <property type="entry name" value="Ppantetheine_attach_site"/>
</dbReference>
<protein>
    <recommendedName>
        <fullName evidence="3">Putative long chain fatty acid-CoA ligase VraA</fullName>
    </recommendedName>
    <alternativeName>
        <fullName evidence="8">Acyl-CoA synthetase</fullName>
    </alternativeName>
</protein>
<dbReference type="SUPFAM" id="SSF56801">
    <property type="entry name" value="Acetyl-CoA synthetase-like"/>
    <property type="match status" value="2"/>
</dbReference>
<dbReference type="PROSITE" id="PS00012">
    <property type="entry name" value="PHOSPHOPANTETHEINE"/>
    <property type="match status" value="1"/>
</dbReference>
<sequence>MKILQLISMMMTELVKFLGRRAFFMNCFNDGSVIQDYYFFQKRDFQHTYLIQLPQSVAVEDLMYALIQVVHHQPMLRTSYTSAHKHITYCEHQISPFIEVIDNDVATTDIDLNQYVASQIPTISSTEYPLFQFIIFRFTDAIQLCFTVSPVIFDAISMPSFLKQLNHCYCFPFQSMSMTSDFTQMIRQENIFRQSNVFQQQLKRYSMYQSLLQETHQYMPVRRHTSKTQIDRLTISLAYDNLTRDDIYSSIVLANHIMSRSEQVVLGVTTEHYKEETKVAIGPRLGLLPIQFDVHRHDTYRTLREQVATRFSEVEQMTPIHLKDVLTDVKEMPFETVIHLEAVVFDFEFDYQQCTATLMHPNVTDADIDIYLYKTLEGYDIKMMYNREQFDDLTVNTYANLIQTLCQQGIERPDISMKEMSLMTTAQDEALLEALQQVDTLPHRTVPELFEEQVQSALTRTALRYGETSLTYEALDRQTNQMARQLRQMGIKPNDYVAVIAERSIEMIAAIIGIVKSGAAYVPIDPDAPQSRITYILEDCEPSLIVVHGVTVTSPIQTIDIATLMTGDASPLPIVNTPDDDLYVIYTSGTTGQPKGTRIAHRSVDRLVKHIDYVPLNQTTKILLSGTIAFDAVTFEIYGALLNGGELIVISKESLIDPKLLGSTIKQYQINTMWLTASLFNQIVSEHVEALEPLDYVLVGGEALTHKWVDILNQRPNHPQIINGYGPTESTTFTTTYAIPETLPNRIPIGKPIRQTAVYIMQSEQQCGVGVPGELCIGGSGVAKGYLNRPDLTEKQFMKHPLTHERIYRSGDLVRLQSDGNIDYLGRLDHQVKIRGFRIELSEIERAIERINGVNKAVVIVTMIEEDKQLHAYYEGPEPISKQTLKEALKAQLPSYMIPLHFKHITQIPTTANGKLDQRALPKIEAVDEAHFVAPTNQVETVLCHIFEEVLHIERVGITDHFFELGGHSLKATLVVNRIEQLLNKSIKVRDILKMPTVQQLATVLMSLDEKNLEAIPVVSSNQSYFPVSTVQRGMYLVWRLNPKEVVYNVPFLWRLSAPLDVNRLREAIQMLIQRHEILRTQFKVIDQTLYQVIHDTLEPDFEVIRQTVTTEQQLIESLTKPFNLERDALIRVRYVETTECDYVFMDTHHSINDGMSQTIILNELNQLYQNKPLPPVVHQYKDYSEWMNKRDMTVHQNYWKNIFQDGVPMLDLPLDNPRPSVKTVNGDMVYYPLSEALTTKIKSYVKEHDVTDFMFFMSVVMVMLSKYSGQEDIVMGSVMSARTHPGTEKMLGMFANSVVFRGKPQAHKKWLTFLSEIKAMSLSAYDHQAYPFIDLVDDLITDRDAARHPFFDVMLVRQNNEENHAHFGHSQLTHVVPKSTTAKFDMSFIIEESENHYVFNVEYSTDIFNEETIYWMCQQLDYMMQVIVEEEDLEIAKIPTALSSMTKWIESHVQRKTLDAPDSETIASLFEAQVKLYQKRPLLIHKGEVRTYQEVWRHSCAIAQYLYEKGLRRGDHVAIMTQRGHGMIEAMLGAAMLGCPYVPIDPSYPKKRIEFILDDADIKHVLVSGAISLTKPTTCLSDIPMINDMSFEMENGVTPYDTLYIIYTSGTTGQPKGVEVTHRNVIHLIKSWQELIQLRSDDVILQYENIVFDASVWEIYTSILNAVPLVIASKEERLDIRDLEQVIATQNVTVASIPIQVCMLLESYQMRCLVTGGSVSTPALLHRVMPHVEMYVNAYGPTEATVIATAKVYEAQPNSARVPIGRPLQHTQVYMMAEGQLCGVGVPGELCISGDGVAKGYWQRPELNQKAFIKNPFGEGQLYRTGDMARYLPNGDIEYIGRRDHQQKFNGYRIELDEITNAMNQIEGIKDSAVMIDQSGNEARLIAYYVALDHQEHRIRSILSDMLPQYMIPQRLIHLDQLPLTANGKLDKDALPSIDSSTRQVISPRTEQESQLMNVFERVLGLSPISIDDDFFEIGGTSLAAMKVVTIMRELGHDMTLQDIYQYKTVRAILAHHTNITIDVPGNIDLLHQQIQRNHLPLPQLNQQSLGTILLTGATGFLGAYLLFELKESDSMIYCVVRGQDSLQAKQRLISHLEYYFEDSVVAQIMRHVKIILGDFNQSFSDYEGKINTVIHAGALTDHFGDNEEFYKVNVLSTQNLVNFAIKSKAKLIYISTMSVGSSFLEAVEDKTFAETDVYKGQYIASPYTQSKLYGEFAILEGMKEGLNAKIMRIGNLTSAKNGKVAMKNMSTNRFSIVMHTLSQLDAISDSMAHTPISFSFVDEAAQAVIRIAQTMQRELNVFHVTSEYQHTFLEVLERATGRSFEVIDDEAFEPMIYRQQLYTLVGLNEGHELERPAIISQKFTHEMMISLELSWSDITSEWLGKWYQLMIQTFE</sequence>
<dbReference type="CDD" id="cd05930">
    <property type="entry name" value="A_NRPS"/>
    <property type="match status" value="1"/>
</dbReference>
<evidence type="ECO:0000256" key="8">
    <source>
        <dbReference type="ARBA" id="ARBA00032875"/>
    </source>
</evidence>
<dbReference type="InterPro" id="IPR042099">
    <property type="entry name" value="ANL_N_sf"/>
</dbReference>
<dbReference type="FunFam" id="3.40.50.980:FF:000001">
    <property type="entry name" value="Non-ribosomal peptide synthetase"/>
    <property type="match status" value="1"/>
</dbReference>
<keyword evidence="7" id="KW-0045">Antibiotic biosynthesis</keyword>
<dbReference type="NCBIfam" id="NF003417">
    <property type="entry name" value="PRK04813.1"/>
    <property type="match status" value="2"/>
</dbReference>
<dbReference type="Gene3D" id="3.30.559.30">
    <property type="entry name" value="Nonribosomal peptide synthetase, condensation domain"/>
    <property type="match status" value="2"/>
</dbReference>
<dbReference type="Gene3D" id="3.40.50.12780">
    <property type="entry name" value="N-terminal domain of ligase-like"/>
    <property type="match status" value="1"/>
</dbReference>
<organism evidence="10 11">
    <name type="scientific">Staphylococcus felis</name>
    <dbReference type="NCBI Taxonomy" id="46127"/>
    <lineage>
        <taxon>Bacteria</taxon>
        <taxon>Bacillati</taxon>
        <taxon>Bacillota</taxon>
        <taxon>Bacilli</taxon>
        <taxon>Bacillales</taxon>
        <taxon>Staphylococcaceae</taxon>
        <taxon>Staphylococcus</taxon>
    </lineage>
</organism>
<dbReference type="Pfam" id="PF00550">
    <property type="entry name" value="PP-binding"/>
    <property type="match status" value="2"/>
</dbReference>